<evidence type="ECO:0000256" key="2">
    <source>
        <dbReference type="ARBA" id="ARBA00023306"/>
    </source>
</evidence>
<reference evidence="3" key="1">
    <citation type="thesis" date="2020" institute="ProQuest LLC" country="789 East Eisenhower Parkway, Ann Arbor, MI, USA">
        <title>Comparative Genomics and Chromosome Evolution.</title>
        <authorList>
            <person name="Mudd A.B."/>
        </authorList>
    </citation>
    <scope>NUCLEOTIDE SEQUENCE</scope>
    <source>
        <strain evidence="3">HN-11 Male</strain>
        <tissue evidence="3">Kidney and liver</tissue>
    </source>
</reference>
<dbReference type="InterPro" id="IPR052316">
    <property type="entry name" value="Speedy-Ringo_regulator"/>
</dbReference>
<accession>A0A8J6E509</accession>
<organism evidence="3 4">
    <name type="scientific">Eleutherodactylus coqui</name>
    <name type="common">Puerto Rican coqui</name>
    <dbReference type="NCBI Taxonomy" id="57060"/>
    <lineage>
        <taxon>Eukaryota</taxon>
        <taxon>Metazoa</taxon>
        <taxon>Chordata</taxon>
        <taxon>Craniata</taxon>
        <taxon>Vertebrata</taxon>
        <taxon>Euteleostomi</taxon>
        <taxon>Amphibia</taxon>
        <taxon>Batrachia</taxon>
        <taxon>Anura</taxon>
        <taxon>Neobatrachia</taxon>
        <taxon>Hyloidea</taxon>
        <taxon>Eleutherodactylidae</taxon>
        <taxon>Eleutherodactylinae</taxon>
        <taxon>Eleutherodactylus</taxon>
        <taxon>Eleutherodactylus</taxon>
    </lineage>
</organism>
<dbReference type="EMBL" id="WNTK01086787">
    <property type="protein sequence ID" value="KAG9460299.1"/>
    <property type="molecule type" value="Genomic_DNA"/>
</dbReference>
<evidence type="ECO:0000256" key="1">
    <source>
        <dbReference type="ARBA" id="ARBA00010932"/>
    </source>
</evidence>
<comment type="caution">
    <text evidence="3">The sequence shown here is derived from an EMBL/GenBank/DDBJ whole genome shotgun (WGS) entry which is preliminary data.</text>
</comment>
<dbReference type="Pfam" id="PF11357">
    <property type="entry name" value="Spy1"/>
    <property type="match status" value="1"/>
</dbReference>
<gene>
    <name evidence="3" type="ORF">GDO78_022743</name>
</gene>
<dbReference type="Proteomes" id="UP000770717">
    <property type="component" value="Unassembled WGS sequence"/>
</dbReference>
<sequence>MVFVYFIRAGLLTEEYRNNFFPALFLANQMEEEVCFCCEIHQWVLGSTWMQKREQLHHERNLLFLRIGFRAWVDRDTCEQVSTNDSKHFSL</sequence>
<protein>
    <submittedName>
        <fullName evidence="3">Uncharacterized protein</fullName>
    </submittedName>
</protein>
<dbReference type="PANTHER" id="PTHR31545:SF2">
    <property type="entry name" value="SPEEDY PROTEIN C"/>
    <property type="match status" value="1"/>
</dbReference>
<evidence type="ECO:0000313" key="4">
    <source>
        <dbReference type="Proteomes" id="UP000770717"/>
    </source>
</evidence>
<keyword evidence="2" id="KW-0131">Cell cycle</keyword>
<evidence type="ECO:0000313" key="3">
    <source>
        <dbReference type="EMBL" id="KAG9460299.1"/>
    </source>
</evidence>
<dbReference type="GO" id="GO:0019901">
    <property type="term" value="F:protein kinase binding"/>
    <property type="evidence" value="ECO:0007669"/>
    <property type="project" value="InterPro"/>
</dbReference>
<comment type="similarity">
    <text evidence="1">Belongs to the Speedy/Ringo family.</text>
</comment>
<dbReference type="InterPro" id="IPR020984">
    <property type="entry name" value="Speedy"/>
</dbReference>
<name>A0A8J6E509_ELECQ</name>
<dbReference type="AlphaFoldDB" id="A0A8J6E509"/>
<dbReference type="PANTHER" id="PTHR31545">
    <property type="entry name" value="SEEDY PROTEIN A/C FAMILY MEMBER"/>
    <property type="match status" value="1"/>
</dbReference>
<keyword evidence="4" id="KW-1185">Reference proteome</keyword>
<proteinExistence type="inferred from homology"/>
<dbReference type="OrthoDB" id="9442170at2759"/>